<dbReference type="InterPro" id="IPR054344">
    <property type="entry name" value="TY-Chap_N"/>
</dbReference>
<dbReference type="Proteomes" id="UP000077519">
    <property type="component" value="Unassembled WGS sequence"/>
</dbReference>
<dbReference type="InterPro" id="IPR054343">
    <property type="entry name" value="TY-Chap_M"/>
</dbReference>
<name>A0A177YER2_9NOCA</name>
<evidence type="ECO:0000313" key="5">
    <source>
        <dbReference type="Proteomes" id="UP000077519"/>
    </source>
</evidence>
<dbReference type="RefSeq" id="WP_068427136.1">
    <property type="nucleotide sequence ID" value="NZ_LVHI01000017.1"/>
</dbReference>
<keyword evidence="5" id="KW-1185">Reference proteome</keyword>
<feature type="domain" description="TY-Chap N-terminal" evidence="2">
    <location>
        <begin position="11"/>
        <end position="137"/>
    </location>
</feature>
<dbReference type="Pfam" id="PF22554">
    <property type="entry name" value="Chap-C"/>
    <property type="match status" value="1"/>
</dbReference>
<protein>
    <submittedName>
        <fullName evidence="4">Uncharacterized protein</fullName>
    </submittedName>
</protein>
<evidence type="ECO:0000259" key="3">
    <source>
        <dbReference type="Pfam" id="PF22554"/>
    </source>
</evidence>
<feature type="domain" description="TY-Chap central" evidence="1">
    <location>
        <begin position="169"/>
        <end position="298"/>
    </location>
</feature>
<dbReference type="Pfam" id="PF22552">
    <property type="entry name" value="TY-Chap3"/>
    <property type="match status" value="1"/>
</dbReference>
<sequence length="424" mass="46886">MNDRLQSSIDDAWASYTDELSAFVVGMRSREGLDITAESGLDRGDGDSPWVRVQCMVDGILESAAVLAGHLYDGVDPAIGNDDRIVELGWATPGERSTYGTLISRTMSRRTDEAAELAHLIVRLFREVWSVPHPAFLSADAVTRDDRQFRTATDRRLPDTTAVHPLDIDHLRALILDSVTSAPGIAVAREDNGDIRVDGFAMPVHVCFGPDANSVRLHAPLVSGVVMSTALSRRLSWLNTRWRHITFVVAGDQLFADTAIVTNSYVPRHLTSMLYHLGMFVDSIDAAFAAELGGSVYDPTHRHPEPEPHVTWSDDSGTLGTLRAACELTRGPVDAATVEAMCRKQDIGELTERAEFSAQRFRDHAHRLGDERRIRAAVMCDAFAVSWTYVAESLRRAFHRAPTPPKTQQISLFDQLEEPALFDL</sequence>
<dbReference type="AlphaFoldDB" id="A0A177YER2"/>
<organism evidence="4 5">
    <name type="scientific">Rhodococcoides kyotonense</name>
    <dbReference type="NCBI Taxonomy" id="398843"/>
    <lineage>
        <taxon>Bacteria</taxon>
        <taxon>Bacillati</taxon>
        <taxon>Actinomycetota</taxon>
        <taxon>Actinomycetes</taxon>
        <taxon>Mycobacteriales</taxon>
        <taxon>Nocardiaceae</taxon>
        <taxon>Rhodococcoides</taxon>
    </lineage>
</organism>
<evidence type="ECO:0000259" key="2">
    <source>
        <dbReference type="Pfam" id="PF22552"/>
    </source>
</evidence>
<comment type="caution">
    <text evidence="4">The sequence shown here is derived from an EMBL/GenBank/DDBJ whole genome shotgun (WGS) entry which is preliminary data.</text>
</comment>
<dbReference type="InterPro" id="IPR054342">
    <property type="entry name" value="TY-Chap_C"/>
</dbReference>
<gene>
    <name evidence="4" type="ORF">A3K89_22835</name>
</gene>
<reference evidence="4 5" key="1">
    <citation type="submission" date="2016-03" db="EMBL/GenBank/DDBJ databases">
        <title>Genome sequence of Rhodococcus kyotonensis KB10.</title>
        <authorList>
            <person name="Jeong H."/>
            <person name="Hong C.E."/>
            <person name="Jo S.H."/>
            <person name="Park J.M."/>
        </authorList>
    </citation>
    <scope>NUCLEOTIDE SEQUENCE [LARGE SCALE GENOMIC DNA]</scope>
    <source>
        <strain evidence="4 5">KB10</strain>
    </source>
</reference>
<dbReference type="EMBL" id="LVHI01000017">
    <property type="protein sequence ID" value="OAK53608.1"/>
    <property type="molecule type" value="Genomic_DNA"/>
</dbReference>
<dbReference type="Pfam" id="PF22551">
    <property type="entry name" value="TY-Chap1"/>
    <property type="match status" value="1"/>
</dbReference>
<evidence type="ECO:0000313" key="4">
    <source>
        <dbReference type="EMBL" id="OAK53608.1"/>
    </source>
</evidence>
<proteinExistence type="predicted"/>
<evidence type="ECO:0000259" key="1">
    <source>
        <dbReference type="Pfam" id="PF22551"/>
    </source>
</evidence>
<feature type="domain" description="TY-Chap C-terminal" evidence="3">
    <location>
        <begin position="320"/>
        <end position="400"/>
    </location>
</feature>
<accession>A0A177YER2</accession>